<dbReference type="InterPro" id="IPR038798">
    <property type="entry name" value="CCDC138"/>
</dbReference>
<dbReference type="PANTHER" id="PTHR34523">
    <property type="entry name" value="COILED-COIL DOMAIN-CONTAINING PROTEIN 138"/>
    <property type="match status" value="1"/>
</dbReference>
<evidence type="ECO:0000259" key="1">
    <source>
        <dbReference type="Pfam" id="PF21035"/>
    </source>
</evidence>
<keyword evidence="4" id="KW-1185">Reference proteome</keyword>
<dbReference type="Gene3D" id="1.20.5.340">
    <property type="match status" value="1"/>
</dbReference>
<reference evidence="3" key="1">
    <citation type="submission" date="2020-02" db="EMBL/GenBank/DDBJ databases">
        <authorList>
            <person name="Enbody D E."/>
            <person name="Pettersson E M."/>
        </authorList>
    </citation>
    <scope>NUCLEOTIDE SEQUENCE [LARGE SCALE GENOMIC DNA]</scope>
</reference>
<dbReference type="SUPFAM" id="SSF48371">
    <property type="entry name" value="ARM repeat"/>
    <property type="match status" value="1"/>
</dbReference>
<accession>A0A8U8B199</accession>
<sequence>GGGAECCSCRGAVRSWVGRAVPGVKRSAVFVDDDDDGVVCPPRQAHGGGFRCRARPRRRRPRPRDCLSGALHTKCKSRNSLVYKESEFTEAGREKSIRSSDFQKSLKNWDCFDDEQDYFCGSSGLDIEENSIICSETDAIQNTAIFTGTGLTLPSHLAANTQENTDQIINHGLLKKIVHGTGAQACNRQGLIPPYISQIYDELFVIHQKLQRESSAQQEYALQLQKRERCLTEQETLFFQHEAALAKIRGVEEEVHTKIAALKEQHEAEVKQLTEALREITKENRRLKSSYDSLRDVNDSLRKQLSDVTELNKKLEGQARKAKARLENLQRKHEFSKVWKSNYLCQVMKEDKPVKQEKVMAKSRTAMLPLNSQVYELLTYLMDWISDQHLSKIKTEEREDSHKPRVTQSSKNSCTQEKCMKLLPIAAEQLQWMPYVNPKLHVPVIKFIYWSIRQLDTDTQHTAMKSTMRRLGEDIFKGIVSKGNPHSSSEQPTESKSKSAAFFKSFCMPLRFLSTLIVLKTVKQVDYLAQAFESLRADLKTDEGKALFLEYQCVPVILSHLKVSSTSLLSRALDGLLQMTMESGKYSLQPFLEACSNESFFQTCSVLLRNSKLDIAVLEKLCVILQKLSRIRSNKKLFEMFGLHRMFQELRRTVDPGHTFLCINLNSILLNLEFLTSNSLESSLSTSH</sequence>
<reference evidence="3" key="2">
    <citation type="submission" date="2025-08" db="UniProtKB">
        <authorList>
            <consortium name="Ensembl"/>
        </authorList>
    </citation>
    <scope>IDENTIFICATION</scope>
</reference>
<feature type="domain" description="Coiled-coil" evidence="1">
    <location>
        <begin position="381"/>
        <end position="672"/>
    </location>
</feature>
<organism evidence="3 4">
    <name type="scientific">Geospiza parvula</name>
    <name type="common">Small tree-finch</name>
    <name type="synonym">Camarhynchus parvulus</name>
    <dbReference type="NCBI Taxonomy" id="87175"/>
    <lineage>
        <taxon>Eukaryota</taxon>
        <taxon>Metazoa</taxon>
        <taxon>Chordata</taxon>
        <taxon>Craniata</taxon>
        <taxon>Vertebrata</taxon>
        <taxon>Euteleostomi</taxon>
        <taxon>Archelosauria</taxon>
        <taxon>Archosauria</taxon>
        <taxon>Dinosauria</taxon>
        <taxon>Saurischia</taxon>
        <taxon>Theropoda</taxon>
        <taxon>Coelurosauria</taxon>
        <taxon>Aves</taxon>
        <taxon>Neognathae</taxon>
        <taxon>Neoaves</taxon>
        <taxon>Telluraves</taxon>
        <taxon>Australaves</taxon>
        <taxon>Passeriformes</taxon>
        <taxon>Thraupidae</taxon>
        <taxon>Camarhynchus</taxon>
    </lineage>
</organism>
<feature type="domain" description="Coiled-coil-domain-containing protein 138 coiled-coil" evidence="2">
    <location>
        <begin position="282"/>
        <end position="338"/>
    </location>
</feature>
<protein>
    <submittedName>
        <fullName evidence="3">Uncharacterized protein</fullName>
    </submittedName>
</protein>
<dbReference type="Proteomes" id="UP000694382">
    <property type="component" value="Chromosome 1"/>
</dbReference>
<dbReference type="PANTHER" id="PTHR34523:SF1">
    <property type="entry name" value="COILED-COIL DOMAIN-CONTAINING PROTEIN 138"/>
    <property type="match status" value="1"/>
</dbReference>
<dbReference type="InterPro" id="IPR048750">
    <property type="entry name" value="CCDC138_C"/>
</dbReference>
<dbReference type="InterPro" id="IPR048751">
    <property type="entry name" value="CCDC138_CC"/>
</dbReference>
<evidence type="ECO:0000313" key="3">
    <source>
        <dbReference type="Ensembl" id="ENSCPVP00000003160.2"/>
    </source>
</evidence>
<accession>A0A8C3Q4M7</accession>
<evidence type="ECO:0000313" key="4">
    <source>
        <dbReference type="Proteomes" id="UP000694382"/>
    </source>
</evidence>
<reference evidence="3" key="3">
    <citation type="submission" date="2025-09" db="UniProtKB">
        <authorList>
            <consortium name="Ensembl"/>
        </authorList>
    </citation>
    <scope>IDENTIFICATION</scope>
</reference>
<dbReference type="Pfam" id="PF21037">
    <property type="entry name" value="CCDC138_cc"/>
    <property type="match status" value="1"/>
</dbReference>
<dbReference type="InterPro" id="IPR016024">
    <property type="entry name" value="ARM-type_fold"/>
</dbReference>
<proteinExistence type="predicted"/>
<dbReference type="AlphaFoldDB" id="A0A8C3Q4M7"/>
<dbReference type="Ensembl" id="ENSCPVT00000003284.2">
    <property type="protein sequence ID" value="ENSCPVP00000003160.2"/>
    <property type="gene ID" value="ENSCPVG00000002335.2"/>
</dbReference>
<evidence type="ECO:0000259" key="2">
    <source>
        <dbReference type="Pfam" id="PF21037"/>
    </source>
</evidence>
<dbReference type="Pfam" id="PF21035">
    <property type="entry name" value="CCDC138_C"/>
    <property type="match status" value="1"/>
</dbReference>
<name>A0A8C3Q4M7_GEOPR</name>